<dbReference type="GO" id="GO:0032259">
    <property type="term" value="P:methylation"/>
    <property type="evidence" value="ECO:0007669"/>
    <property type="project" value="UniProtKB-KW"/>
</dbReference>
<organism evidence="1 2">
    <name type="scientific">Paenibacillus filicis</name>
    <dbReference type="NCBI Taxonomy" id="669464"/>
    <lineage>
        <taxon>Bacteria</taxon>
        <taxon>Bacillati</taxon>
        <taxon>Bacillota</taxon>
        <taxon>Bacilli</taxon>
        <taxon>Bacillales</taxon>
        <taxon>Paenibacillaceae</taxon>
        <taxon>Paenibacillus</taxon>
    </lineage>
</organism>
<name>A0ABU9DEN7_9BACL</name>
<gene>
    <name evidence="1" type="ORF">WMW72_04810</name>
</gene>
<keyword evidence="1" id="KW-0808">Transferase</keyword>
<dbReference type="GO" id="GO:0008168">
    <property type="term" value="F:methyltransferase activity"/>
    <property type="evidence" value="ECO:0007669"/>
    <property type="project" value="UniProtKB-KW"/>
</dbReference>
<reference evidence="1 2" key="1">
    <citation type="submission" date="2024-04" db="EMBL/GenBank/DDBJ databases">
        <title>draft genome sequnece of Paenibacillus filicis.</title>
        <authorList>
            <person name="Kim D.-U."/>
        </authorList>
    </citation>
    <scope>NUCLEOTIDE SEQUENCE [LARGE SCALE GENOMIC DNA]</scope>
    <source>
        <strain evidence="1 2">KACC14197</strain>
    </source>
</reference>
<dbReference type="Pfam" id="PF13489">
    <property type="entry name" value="Methyltransf_23"/>
    <property type="match status" value="1"/>
</dbReference>
<dbReference type="Gene3D" id="3.40.50.150">
    <property type="entry name" value="Vaccinia Virus protein VP39"/>
    <property type="match status" value="1"/>
</dbReference>
<accession>A0ABU9DEN7</accession>
<protein>
    <submittedName>
        <fullName evidence="1">Class I SAM-dependent methyltransferase</fullName>
        <ecNumber evidence="1">2.1.1.-</ecNumber>
    </submittedName>
</protein>
<comment type="caution">
    <text evidence="1">The sequence shown here is derived from an EMBL/GenBank/DDBJ whole genome shotgun (WGS) entry which is preliminary data.</text>
</comment>
<dbReference type="InterPro" id="IPR029063">
    <property type="entry name" value="SAM-dependent_MTases_sf"/>
</dbReference>
<dbReference type="SUPFAM" id="SSF53335">
    <property type="entry name" value="S-adenosyl-L-methionine-dependent methyltransferases"/>
    <property type="match status" value="1"/>
</dbReference>
<keyword evidence="1" id="KW-0489">Methyltransferase</keyword>
<evidence type="ECO:0000313" key="2">
    <source>
        <dbReference type="Proteomes" id="UP001469365"/>
    </source>
</evidence>
<dbReference type="RefSeq" id="WP_341414283.1">
    <property type="nucleotide sequence ID" value="NZ_JBBPCC010000002.1"/>
</dbReference>
<sequence length="318" mass="37344">MVGERELQIKLQLHQIVSKLDEENKRIYEDYLYMRGHLDRLIHMVDTVLPYCRPDTHLVDLGSNVVFPYLIKSLAKVQACDGLSRSYHHGEIVVIREDYSIAYEPLNDFPYDISRIESTSIAIPMVHCDLSKDRLPYRNGTIDLITCFETIEHLRSDPMNLLAEANRIIRDDGIFVLTTPNANSLSNMKRMLRYESPNFYPPFIRDLDMIEHVKEYSIQEMRLMFESAGFEIIDLDTFDHVNSQTFNHYEAYQIGYARADEAQREQLRRQDEVVGRHMANLFAKFDGLDRYRGDYMQVTARKASGVKDRYCFPLYEQE</sequence>
<evidence type="ECO:0000313" key="1">
    <source>
        <dbReference type="EMBL" id="MEK8127229.1"/>
    </source>
</evidence>
<proteinExistence type="predicted"/>
<dbReference type="EC" id="2.1.1.-" evidence="1"/>
<dbReference type="EMBL" id="JBBPCC010000002">
    <property type="protein sequence ID" value="MEK8127229.1"/>
    <property type="molecule type" value="Genomic_DNA"/>
</dbReference>
<dbReference type="Proteomes" id="UP001469365">
    <property type="component" value="Unassembled WGS sequence"/>
</dbReference>
<keyword evidence="2" id="KW-1185">Reference proteome</keyword>